<dbReference type="InterPro" id="IPR023780">
    <property type="entry name" value="Chromo_domain"/>
</dbReference>
<evidence type="ECO:0000256" key="2">
    <source>
        <dbReference type="ARBA" id="ARBA00011353"/>
    </source>
</evidence>
<evidence type="ECO:0000313" key="7">
    <source>
        <dbReference type="Proteomes" id="UP001274830"/>
    </source>
</evidence>
<dbReference type="CDD" id="cd00024">
    <property type="entry name" value="CD_CSD"/>
    <property type="match status" value="1"/>
</dbReference>
<protein>
    <recommendedName>
        <fullName evidence="5">Chromo domain-containing protein</fullName>
    </recommendedName>
</protein>
<evidence type="ECO:0000259" key="5">
    <source>
        <dbReference type="PROSITE" id="PS50013"/>
    </source>
</evidence>
<reference evidence="6" key="1">
    <citation type="submission" date="2023-07" db="EMBL/GenBank/DDBJ databases">
        <title>Black Yeasts Isolated from many extreme environments.</title>
        <authorList>
            <person name="Coleine C."/>
            <person name="Stajich J.E."/>
            <person name="Selbmann L."/>
        </authorList>
    </citation>
    <scope>NUCLEOTIDE SEQUENCE</scope>
    <source>
        <strain evidence="6">CCFEE 5485</strain>
    </source>
</reference>
<comment type="subunit">
    <text evidence="2">Component of the NuA4 histone acetyltransferase complex.</text>
</comment>
<feature type="domain" description="Chromo" evidence="5">
    <location>
        <begin position="55"/>
        <end position="105"/>
    </location>
</feature>
<feature type="compositionally biased region" description="Polar residues" evidence="4">
    <location>
        <begin position="161"/>
        <end position="171"/>
    </location>
</feature>
<gene>
    <name evidence="6" type="ORF">LTR78_001861</name>
</gene>
<evidence type="ECO:0000256" key="1">
    <source>
        <dbReference type="ARBA" id="ARBA00004123"/>
    </source>
</evidence>
<feature type="compositionally biased region" description="Basic residues" evidence="4">
    <location>
        <begin position="120"/>
        <end position="132"/>
    </location>
</feature>
<sequence>MPPAISDDESDDLDIPDMIPAKGKAKAKAIDPEPMEADDDDEEEEEEEEGDEDAYQVEKILKHDYAVDGTILYQIKWLGYDDKADLTWEPVDNLETAPDVLAAYHATVGGPPEPKPSKGSSKKPSTKAKGKRTASEALDALDSPLPTSTSTSSQKRGRKSNGLTSTSQQPPAEQKRTLPPGTWDDHVLAVSSIVEEETPMRVGGGKAGPQKKELIGLLEWRDQGPKTQHKMKVLRQKVPQRLLDYYEQHL</sequence>
<dbReference type="GO" id="GO:0006338">
    <property type="term" value="P:chromatin remodeling"/>
    <property type="evidence" value="ECO:0007669"/>
    <property type="project" value="UniProtKB-ARBA"/>
</dbReference>
<keyword evidence="7" id="KW-1185">Reference proteome</keyword>
<proteinExistence type="predicted"/>
<organism evidence="6 7">
    <name type="scientific">Recurvomyces mirabilis</name>
    <dbReference type="NCBI Taxonomy" id="574656"/>
    <lineage>
        <taxon>Eukaryota</taxon>
        <taxon>Fungi</taxon>
        <taxon>Dikarya</taxon>
        <taxon>Ascomycota</taxon>
        <taxon>Pezizomycotina</taxon>
        <taxon>Dothideomycetes</taxon>
        <taxon>Dothideomycetidae</taxon>
        <taxon>Mycosphaerellales</taxon>
        <taxon>Teratosphaeriaceae</taxon>
        <taxon>Recurvomyces</taxon>
    </lineage>
</organism>
<dbReference type="Gene3D" id="2.40.50.40">
    <property type="match status" value="2"/>
</dbReference>
<dbReference type="GO" id="GO:0005634">
    <property type="term" value="C:nucleus"/>
    <property type="evidence" value="ECO:0007669"/>
    <property type="project" value="UniProtKB-SubCell"/>
</dbReference>
<dbReference type="InterPro" id="IPR023779">
    <property type="entry name" value="Chromodomain_CS"/>
</dbReference>
<name>A0AAE0WVD9_9PEZI</name>
<dbReference type="Pfam" id="PF00385">
    <property type="entry name" value="Chromo"/>
    <property type="match status" value="1"/>
</dbReference>
<keyword evidence="3" id="KW-0539">Nucleus</keyword>
<dbReference type="InterPro" id="IPR051219">
    <property type="entry name" value="Heterochromatin_chromo-domain"/>
</dbReference>
<dbReference type="GO" id="GO:0000792">
    <property type="term" value="C:heterochromatin"/>
    <property type="evidence" value="ECO:0007669"/>
    <property type="project" value="UniProtKB-ARBA"/>
</dbReference>
<dbReference type="SUPFAM" id="SSF54160">
    <property type="entry name" value="Chromo domain-like"/>
    <property type="match status" value="2"/>
</dbReference>
<dbReference type="PROSITE" id="PS00598">
    <property type="entry name" value="CHROMO_1"/>
    <property type="match status" value="1"/>
</dbReference>
<dbReference type="Pfam" id="PF01393">
    <property type="entry name" value="Chromo_shadow"/>
    <property type="match status" value="1"/>
</dbReference>
<dbReference type="SMART" id="SM00298">
    <property type="entry name" value="CHROMO"/>
    <property type="match status" value="1"/>
</dbReference>
<evidence type="ECO:0000256" key="4">
    <source>
        <dbReference type="SAM" id="MobiDB-lite"/>
    </source>
</evidence>
<dbReference type="InterPro" id="IPR000953">
    <property type="entry name" value="Chromo/chromo_shadow_dom"/>
</dbReference>
<dbReference type="InterPro" id="IPR008251">
    <property type="entry name" value="Chromo_shadow_dom"/>
</dbReference>
<feature type="region of interest" description="Disordered" evidence="4">
    <location>
        <begin position="1"/>
        <end position="54"/>
    </location>
</feature>
<dbReference type="AlphaFoldDB" id="A0AAE0WVD9"/>
<dbReference type="Proteomes" id="UP001274830">
    <property type="component" value="Unassembled WGS sequence"/>
</dbReference>
<dbReference type="EMBL" id="JAUTXT010000004">
    <property type="protein sequence ID" value="KAK3678563.1"/>
    <property type="molecule type" value="Genomic_DNA"/>
</dbReference>
<feature type="compositionally biased region" description="Acidic residues" evidence="4">
    <location>
        <begin position="1"/>
        <end position="15"/>
    </location>
</feature>
<comment type="subcellular location">
    <subcellularLocation>
        <location evidence="1">Nucleus</location>
    </subcellularLocation>
</comment>
<dbReference type="InterPro" id="IPR016197">
    <property type="entry name" value="Chromo-like_dom_sf"/>
</dbReference>
<comment type="caution">
    <text evidence="6">The sequence shown here is derived from an EMBL/GenBank/DDBJ whole genome shotgun (WGS) entry which is preliminary data.</text>
</comment>
<feature type="region of interest" description="Disordered" evidence="4">
    <location>
        <begin position="105"/>
        <end position="209"/>
    </location>
</feature>
<evidence type="ECO:0000313" key="6">
    <source>
        <dbReference type="EMBL" id="KAK3678563.1"/>
    </source>
</evidence>
<evidence type="ECO:0000256" key="3">
    <source>
        <dbReference type="ARBA" id="ARBA00023242"/>
    </source>
</evidence>
<dbReference type="PANTHER" id="PTHR22812">
    <property type="entry name" value="CHROMOBOX PROTEIN"/>
    <property type="match status" value="1"/>
</dbReference>
<feature type="compositionally biased region" description="Acidic residues" evidence="4">
    <location>
        <begin position="33"/>
        <end position="54"/>
    </location>
</feature>
<dbReference type="PROSITE" id="PS50013">
    <property type="entry name" value="CHROMO_2"/>
    <property type="match status" value="1"/>
</dbReference>
<accession>A0AAE0WVD9</accession>